<dbReference type="AlphaFoldDB" id="A0A0D6JF06"/>
<accession>A0A0D6JF06</accession>
<name>A0A0D6JF06_9HYPH</name>
<protein>
    <submittedName>
        <fullName evidence="1">Uncharacterized protein</fullName>
    </submittedName>
</protein>
<dbReference type="Proteomes" id="UP000033187">
    <property type="component" value="Chromosome 1"/>
</dbReference>
<dbReference type="KEGG" id="fil:BN1229_v1_1987"/>
<organism evidence="1 2">
    <name type="scientific">Candidatus Filomicrobium marinum</name>
    <dbReference type="NCBI Taxonomy" id="1608628"/>
    <lineage>
        <taxon>Bacteria</taxon>
        <taxon>Pseudomonadati</taxon>
        <taxon>Pseudomonadota</taxon>
        <taxon>Alphaproteobacteria</taxon>
        <taxon>Hyphomicrobiales</taxon>
        <taxon>Hyphomicrobiaceae</taxon>
        <taxon>Filomicrobium</taxon>
    </lineage>
</organism>
<dbReference type="EMBL" id="LN829119">
    <property type="protein sequence ID" value="CPR19068.1"/>
    <property type="molecule type" value="Genomic_DNA"/>
</dbReference>
<gene>
    <name evidence="1" type="ORF">YBN1229_v1_1991</name>
</gene>
<proteinExistence type="predicted"/>
<dbReference type="RefSeq" id="WP_046478073.1">
    <property type="nucleotide sequence ID" value="NZ_LN829118.1"/>
</dbReference>
<reference evidence="2" key="1">
    <citation type="submission" date="2015-02" db="EMBL/GenBank/DDBJ databases">
        <authorList>
            <person name="Chooi Y.-H."/>
        </authorList>
    </citation>
    <scope>NUCLEOTIDE SEQUENCE [LARGE SCALE GENOMIC DNA]</scope>
    <source>
        <strain evidence="2">strain Y</strain>
    </source>
</reference>
<dbReference type="KEGG" id="fiy:BN1229_v1_1991"/>
<evidence type="ECO:0000313" key="1">
    <source>
        <dbReference type="EMBL" id="CPR19068.1"/>
    </source>
</evidence>
<sequence>MNRLAHIVGKSVMRRILAILLICLMVPGGAADASSLVWCVSGSGHSAIELCGGSSCHYEEVSVDSQQRASASDIYAYDPHSEDCVDLDLLPTGSLKDARRSADCEMVQDDVSKFTLDLAFLNTLPRQVDHLAGETVTLVTPVLRREDPAVKLRQVAVLRI</sequence>
<evidence type="ECO:0000313" key="2">
    <source>
        <dbReference type="Proteomes" id="UP000033187"/>
    </source>
</evidence>
<keyword evidence="2" id="KW-1185">Reference proteome</keyword>